<gene>
    <name evidence="3" type="ORF">UV74_C0001G0090</name>
</gene>
<feature type="chain" id="PRO_5002536632" evidence="2">
    <location>
        <begin position="24"/>
        <end position="269"/>
    </location>
</feature>
<organism evidence="3 4">
    <name type="scientific">Candidatus Woesebacteria bacterium GW2011_GWB1_43_14</name>
    <dbReference type="NCBI Taxonomy" id="1618578"/>
    <lineage>
        <taxon>Bacteria</taxon>
        <taxon>Candidatus Woeseibacteriota</taxon>
    </lineage>
</organism>
<protein>
    <submittedName>
        <fullName evidence="3">Uncharacterized protein</fullName>
    </submittedName>
</protein>
<evidence type="ECO:0000256" key="2">
    <source>
        <dbReference type="SAM" id="SignalP"/>
    </source>
</evidence>
<reference evidence="3 4" key="1">
    <citation type="journal article" date="2015" name="Nature">
        <title>rRNA introns, odd ribosomes, and small enigmatic genomes across a large radiation of phyla.</title>
        <authorList>
            <person name="Brown C.T."/>
            <person name="Hug L.A."/>
            <person name="Thomas B.C."/>
            <person name="Sharon I."/>
            <person name="Castelle C.J."/>
            <person name="Singh A."/>
            <person name="Wilkins M.J."/>
            <person name="Williams K.H."/>
            <person name="Banfield J.F."/>
        </authorList>
    </citation>
    <scope>NUCLEOTIDE SEQUENCE [LARGE SCALE GENOMIC DNA]</scope>
</reference>
<feature type="transmembrane region" description="Helical" evidence="1">
    <location>
        <begin position="201"/>
        <end position="219"/>
    </location>
</feature>
<proteinExistence type="predicted"/>
<dbReference type="Proteomes" id="UP000034090">
    <property type="component" value="Unassembled WGS sequence"/>
</dbReference>
<comment type="caution">
    <text evidence="3">The sequence shown here is derived from an EMBL/GenBank/DDBJ whole genome shotgun (WGS) entry which is preliminary data.</text>
</comment>
<evidence type="ECO:0000313" key="3">
    <source>
        <dbReference type="EMBL" id="KKS98980.1"/>
    </source>
</evidence>
<evidence type="ECO:0000313" key="4">
    <source>
        <dbReference type="Proteomes" id="UP000034090"/>
    </source>
</evidence>
<keyword evidence="1" id="KW-0472">Membrane</keyword>
<keyword evidence="1" id="KW-1133">Transmembrane helix</keyword>
<feature type="transmembrane region" description="Helical" evidence="1">
    <location>
        <begin position="240"/>
        <end position="261"/>
    </location>
</feature>
<feature type="signal peptide" evidence="2">
    <location>
        <begin position="1"/>
        <end position="23"/>
    </location>
</feature>
<accession>A0A0G1DM66</accession>
<name>A0A0G1DM66_9BACT</name>
<evidence type="ECO:0000256" key="1">
    <source>
        <dbReference type="SAM" id="Phobius"/>
    </source>
</evidence>
<dbReference type="AlphaFoldDB" id="A0A0G1DM66"/>
<keyword evidence="1" id="KW-0812">Transmembrane</keyword>
<dbReference type="STRING" id="1618578.UV74_C0001G0090"/>
<keyword evidence="2" id="KW-0732">Signal</keyword>
<sequence length="269" mass="27631">MNKLFFLFMVGALLFCNPKTAIAQTGGVYFCVWGGGQAGCTLDSNQCSINYQPGDCSQFNNNPTACGDNNLSGGNYCVPGTGGTPPPGSNCSPGACTTSSDCGGGSCSGTNPENLCSGTCSCPQTSCNSPLDCQGLLAACQNITAGEWCSGTCYFSEEDPPPSEDTSDFWQDISEGCADPNSINTAIGCLPLSTEGTAGRLLAWGAGILGGVAFLVIFMGGFRILSSQGDPRKVMAGRELIIAAVSGLTVAIFSIFILRLLGVNILQIL</sequence>
<dbReference type="EMBL" id="LCFQ01000001">
    <property type="protein sequence ID" value="KKS98980.1"/>
    <property type="molecule type" value="Genomic_DNA"/>
</dbReference>